<evidence type="ECO:0000256" key="7">
    <source>
        <dbReference type="ARBA" id="ARBA00023136"/>
    </source>
</evidence>
<keyword evidence="6 11" id="KW-0798">TonB box</keyword>
<organism evidence="14 15">
    <name type="scientific">Algivirga pacifica</name>
    <dbReference type="NCBI Taxonomy" id="1162670"/>
    <lineage>
        <taxon>Bacteria</taxon>
        <taxon>Pseudomonadati</taxon>
        <taxon>Bacteroidota</taxon>
        <taxon>Cytophagia</taxon>
        <taxon>Cytophagales</taxon>
        <taxon>Flammeovirgaceae</taxon>
        <taxon>Algivirga</taxon>
    </lineage>
</organism>
<dbReference type="InterPro" id="IPR037066">
    <property type="entry name" value="Plug_dom_sf"/>
</dbReference>
<name>A0ABP9DF11_9BACT</name>
<proteinExistence type="inferred from homology"/>
<dbReference type="NCBIfam" id="TIGR04057">
    <property type="entry name" value="SusC_RagA_signa"/>
    <property type="match status" value="1"/>
</dbReference>
<dbReference type="Pfam" id="PF07715">
    <property type="entry name" value="Plug"/>
    <property type="match status" value="1"/>
</dbReference>
<evidence type="ECO:0000256" key="2">
    <source>
        <dbReference type="ARBA" id="ARBA00022448"/>
    </source>
</evidence>
<dbReference type="SUPFAM" id="SSF49464">
    <property type="entry name" value="Carboxypeptidase regulatory domain-like"/>
    <property type="match status" value="1"/>
</dbReference>
<evidence type="ECO:0000256" key="11">
    <source>
        <dbReference type="RuleBase" id="RU003357"/>
    </source>
</evidence>
<dbReference type="PANTHER" id="PTHR30069:SF29">
    <property type="entry name" value="HEMOGLOBIN AND HEMOGLOBIN-HAPTOGLOBIN-BINDING PROTEIN 1-RELATED"/>
    <property type="match status" value="1"/>
</dbReference>
<comment type="subcellular location">
    <subcellularLocation>
        <location evidence="1 10">Cell outer membrane</location>
        <topology evidence="1 10">Multi-pass membrane protein</topology>
    </subcellularLocation>
</comment>
<evidence type="ECO:0000256" key="9">
    <source>
        <dbReference type="ARBA" id="ARBA00023237"/>
    </source>
</evidence>
<feature type="domain" description="TonB-dependent receptor-like beta-barrel" evidence="12">
    <location>
        <begin position="429"/>
        <end position="774"/>
    </location>
</feature>
<dbReference type="InterPro" id="IPR008969">
    <property type="entry name" value="CarboxyPept-like_regulatory"/>
</dbReference>
<keyword evidence="15" id="KW-1185">Reference proteome</keyword>
<dbReference type="Proteomes" id="UP001500298">
    <property type="component" value="Unassembled WGS sequence"/>
</dbReference>
<dbReference type="InterPro" id="IPR000531">
    <property type="entry name" value="Beta-barrel_TonB"/>
</dbReference>
<feature type="domain" description="TonB-dependent receptor plug" evidence="13">
    <location>
        <begin position="92"/>
        <end position="214"/>
    </location>
</feature>
<comment type="similarity">
    <text evidence="10 11">Belongs to the TonB-dependent receptor family.</text>
</comment>
<dbReference type="Pfam" id="PF00593">
    <property type="entry name" value="TonB_dep_Rec_b-barrel"/>
    <property type="match status" value="1"/>
</dbReference>
<reference evidence="15" key="1">
    <citation type="journal article" date="2019" name="Int. J. Syst. Evol. Microbiol.">
        <title>The Global Catalogue of Microorganisms (GCM) 10K type strain sequencing project: providing services to taxonomists for standard genome sequencing and annotation.</title>
        <authorList>
            <consortium name="The Broad Institute Genomics Platform"/>
            <consortium name="The Broad Institute Genome Sequencing Center for Infectious Disease"/>
            <person name="Wu L."/>
            <person name="Ma J."/>
        </authorList>
    </citation>
    <scope>NUCLEOTIDE SEQUENCE [LARGE SCALE GENOMIC DNA]</scope>
    <source>
        <strain evidence="15">JCM 18326</strain>
    </source>
</reference>
<protein>
    <submittedName>
        <fullName evidence="14">SusC/RagA family TonB-linked outer membrane protein</fullName>
    </submittedName>
</protein>
<evidence type="ECO:0000256" key="4">
    <source>
        <dbReference type="ARBA" id="ARBA00022692"/>
    </source>
</evidence>
<dbReference type="InterPro" id="IPR023997">
    <property type="entry name" value="TonB-dep_OMP_SusC/RagA_CS"/>
</dbReference>
<sequence length="1033" mass="114161">MVTGVVSDENGPLPGVTVVIKGTTNGTVTGIDGDYQLTIPEGDITLVYQFVGYKDKEVAVGNQSVIDVQMEADTKELDEVVVTAIGIERSERSLGYSVTAVDSEELVKTNETSALNSLQGKVAGINITRASGNPGASTKVRIRGLSSLTGNNQPLYVINGVPVSNSSLGSSDLNGSLDFGNALNDINPDDIVNISVLKGASATALYGLRGANGVIMITTKSGKDAALRRRKAEVTVNLGVTFDTPLKLPELQNRFGQGFNGEEDLSENTSWGPRFDGKLRLWGRQVGTQQKAKPFENLENNIRNFFGVGVQFNTSVSLGGGNDKVNYYASYSNVTSDGYIPSDKDIYQRNTFTFSGGAKLTNNLKSSASVSYINTEGRQVFGGQSQNSVFDNLYQTPRDIPVTELADLNDPFNTPENYYTPYGLINPYFVIEEYGNNYNQDRVFGNILLEYELLEGLSLQWRLGDDVINRRLEQWSPLLEIEGPNAAQSDPGQYQVTREYVNQINSDLIASYLWKISEDFSLNTIAGWNVNHRGSETLVTQINSLESPGFYDLSNSSDLPIATQINSQRRLQAIYASVDADFRNFLFLTAAARNEWSSTLPEDNRSFFYPSVNLSFLFSELIDNDLFTYGKVRLGYARSANDALPYQTETVFFPSGFTDGFTQLRFPLANTAAFSENNLAGNPNLKPELTDEFELGTELRFFTGRLYIDATYYNKTTSDVILAVPLPLSTGYSVQTRNAARVRNKGIELLVRGTPVETDNFNWTISWNFTRNRNEVLELTDGVEEVSLGGLSTIQFQAIPGQPMGVFKGQVPLRDDNGNIVVNESGRPIFEQNVILGDSQEDFITGLTNSFQWRGLTFDFTLDYRKGGLMYSRTADIMHFLGTTPETLYNDRRPFVIPGSVVNVNPDPNGEPQYEPNTVPIAQENNSLLTFWGDGGFEGDRAYLVKKDYVKLREINISYRLPSNWLNRTPFGMVSFGFVARNLFIVTPDSNIYVDPEMTSFASGSGVDAGSEFGEFTTTLPTRSMGGMLKFTF</sequence>
<evidence type="ECO:0000259" key="12">
    <source>
        <dbReference type="Pfam" id="PF00593"/>
    </source>
</evidence>
<keyword evidence="9 10" id="KW-0998">Cell outer membrane</keyword>
<keyword evidence="2 10" id="KW-0813">Transport</keyword>
<dbReference type="SUPFAM" id="SSF56935">
    <property type="entry name" value="Porins"/>
    <property type="match status" value="1"/>
</dbReference>
<dbReference type="InterPro" id="IPR036942">
    <property type="entry name" value="Beta-barrel_TonB_sf"/>
</dbReference>
<dbReference type="PROSITE" id="PS52016">
    <property type="entry name" value="TONB_DEPENDENT_REC_3"/>
    <property type="match status" value="1"/>
</dbReference>
<evidence type="ECO:0000256" key="10">
    <source>
        <dbReference type="PROSITE-ProRule" id="PRU01360"/>
    </source>
</evidence>
<dbReference type="InterPro" id="IPR039426">
    <property type="entry name" value="TonB-dep_rcpt-like"/>
</dbReference>
<evidence type="ECO:0000256" key="1">
    <source>
        <dbReference type="ARBA" id="ARBA00004571"/>
    </source>
</evidence>
<evidence type="ECO:0000256" key="5">
    <source>
        <dbReference type="ARBA" id="ARBA00022729"/>
    </source>
</evidence>
<dbReference type="Pfam" id="PF13715">
    <property type="entry name" value="CarbopepD_reg_2"/>
    <property type="match status" value="1"/>
</dbReference>
<dbReference type="InterPro" id="IPR023996">
    <property type="entry name" value="TonB-dep_OMP_SusC/RagA"/>
</dbReference>
<keyword evidence="5" id="KW-0732">Signal</keyword>
<evidence type="ECO:0000313" key="14">
    <source>
        <dbReference type="EMBL" id="GAA4842745.1"/>
    </source>
</evidence>
<dbReference type="Gene3D" id="2.60.40.1120">
    <property type="entry name" value="Carboxypeptidase-like, regulatory domain"/>
    <property type="match status" value="1"/>
</dbReference>
<dbReference type="Gene3D" id="2.170.130.10">
    <property type="entry name" value="TonB-dependent receptor, plug domain"/>
    <property type="match status" value="1"/>
</dbReference>
<keyword evidence="4 10" id="KW-0812">Transmembrane</keyword>
<keyword evidence="3 10" id="KW-1134">Transmembrane beta strand</keyword>
<comment type="caution">
    <text evidence="14">The sequence shown here is derived from an EMBL/GenBank/DDBJ whole genome shotgun (WGS) entry which is preliminary data.</text>
</comment>
<evidence type="ECO:0000256" key="8">
    <source>
        <dbReference type="ARBA" id="ARBA00023170"/>
    </source>
</evidence>
<evidence type="ECO:0000256" key="3">
    <source>
        <dbReference type="ARBA" id="ARBA00022452"/>
    </source>
</evidence>
<dbReference type="NCBIfam" id="TIGR04056">
    <property type="entry name" value="OMP_RagA_SusC"/>
    <property type="match status" value="1"/>
</dbReference>
<dbReference type="Gene3D" id="2.40.170.20">
    <property type="entry name" value="TonB-dependent receptor, beta-barrel domain"/>
    <property type="match status" value="1"/>
</dbReference>
<evidence type="ECO:0000313" key="15">
    <source>
        <dbReference type="Proteomes" id="UP001500298"/>
    </source>
</evidence>
<keyword evidence="7 10" id="KW-0472">Membrane</keyword>
<dbReference type="EMBL" id="BAABJX010000045">
    <property type="protein sequence ID" value="GAA4842745.1"/>
    <property type="molecule type" value="Genomic_DNA"/>
</dbReference>
<evidence type="ECO:0000256" key="6">
    <source>
        <dbReference type="ARBA" id="ARBA00023077"/>
    </source>
</evidence>
<accession>A0ABP9DF11</accession>
<keyword evidence="8" id="KW-0675">Receptor</keyword>
<evidence type="ECO:0000259" key="13">
    <source>
        <dbReference type="Pfam" id="PF07715"/>
    </source>
</evidence>
<gene>
    <name evidence="14" type="ORF">GCM10023331_29800</name>
</gene>
<dbReference type="PANTHER" id="PTHR30069">
    <property type="entry name" value="TONB-DEPENDENT OUTER MEMBRANE RECEPTOR"/>
    <property type="match status" value="1"/>
</dbReference>
<dbReference type="InterPro" id="IPR012910">
    <property type="entry name" value="Plug_dom"/>
</dbReference>